<proteinExistence type="predicted"/>
<reference evidence="1 2" key="1">
    <citation type="journal article" date="2018" name="BMC Genomics">
        <title>The genome of Naegleria lovaniensis, the basis for a comparative approach to unravel pathogenicity factors of the human pathogenic amoeba N. fowleri.</title>
        <authorList>
            <person name="Liechti N."/>
            <person name="Schurch N."/>
            <person name="Bruggmann R."/>
            <person name="Wittwer M."/>
        </authorList>
    </citation>
    <scope>NUCLEOTIDE SEQUENCE [LARGE SCALE GENOMIC DNA]</scope>
    <source>
        <strain evidence="1 2">ATCC 30569</strain>
    </source>
</reference>
<protein>
    <submittedName>
        <fullName evidence="1">Uncharacterized protein</fullName>
    </submittedName>
</protein>
<accession>A0AA88GDR4</accession>
<keyword evidence="2" id="KW-1185">Reference proteome</keyword>
<dbReference type="RefSeq" id="XP_044542729.1">
    <property type="nucleotide sequence ID" value="XM_044687738.1"/>
</dbReference>
<evidence type="ECO:0000313" key="2">
    <source>
        <dbReference type="Proteomes" id="UP000816034"/>
    </source>
</evidence>
<dbReference type="EMBL" id="PYSW02000053">
    <property type="protein sequence ID" value="KAG2373555.1"/>
    <property type="molecule type" value="Genomic_DNA"/>
</dbReference>
<dbReference type="GeneID" id="68104472"/>
<dbReference type="AlphaFoldDB" id="A0AA88GDR4"/>
<dbReference type="Proteomes" id="UP000816034">
    <property type="component" value="Unassembled WGS sequence"/>
</dbReference>
<name>A0AA88GDR4_NAELO</name>
<gene>
    <name evidence="1" type="ORF">C9374_012018</name>
</gene>
<sequence>MPYKQAQQYQSFLCCFFCSITCLCNWNETSKGLLGLRISKPYDSGCFKTTVTVKNYQALQDILADSNWHRFKTYSQLAEDTRYEVFTNLSTDFEEHEIKNIVKDMTTKAGVNIHQNAIKIDEKPSPFNPDESYYNVTVTLKSDTEVEKVLEVIHPIETKHGKLITKSFKSKAQFFKEKAASKLATHTEKDNYNFSTPPNNSEARFTSLENRVSSLESNMTHINKNLEKIARSVSKLVQAGKRKDMLDEDVE</sequence>
<organism evidence="1 2">
    <name type="scientific">Naegleria lovaniensis</name>
    <name type="common">Amoeba</name>
    <dbReference type="NCBI Taxonomy" id="51637"/>
    <lineage>
        <taxon>Eukaryota</taxon>
        <taxon>Discoba</taxon>
        <taxon>Heterolobosea</taxon>
        <taxon>Tetramitia</taxon>
        <taxon>Eutetramitia</taxon>
        <taxon>Vahlkampfiidae</taxon>
        <taxon>Naegleria</taxon>
    </lineage>
</organism>
<comment type="caution">
    <text evidence="1">The sequence shown here is derived from an EMBL/GenBank/DDBJ whole genome shotgun (WGS) entry which is preliminary data.</text>
</comment>
<evidence type="ECO:0000313" key="1">
    <source>
        <dbReference type="EMBL" id="KAG2373555.1"/>
    </source>
</evidence>